<dbReference type="InterPro" id="IPR030664">
    <property type="entry name" value="SdhA/FrdA/AprA"/>
</dbReference>
<dbReference type="InterPro" id="IPR003953">
    <property type="entry name" value="FAD-dep_OxRdtase_2_FAD-bd"/>
</dbReference>
<dbReference type="GO" id="GO:0050660">
    <property type="term" value="F:flavin adenine dinucleotide binding"/>
    <property type="evidence" value="ECO:0007669"/>
    <property type="project" value="TreeGrafter"/>
</dbReference>
<dbReference type="GO" id="GO:0006121">
    <property type="term" value="P:mitochondrial electron transport, succinate to ubiquinone"/>
    <property type="evidence" value="ECO:0007669"/>
    <property type="project" value="TreeGrafter"/>
</dbReference>
<evidence type="ECO:0000313" key="5">
    <source>
        <dbReference type="Proteomes" id="UP000499080"/>
    </source>
</evidence>
<reference evidence="4 5" key="1">
    <citation type="journal article" date="2019" name="Sci. Rep.">
        <title>Orb-weaving spider Araneus ventricosus genome elucidates the spidroin gene catalogue.</title>
        <authorList>
            <person name="Kono N."/>
            <person name="Nakamura H."/>
            <person name="Ohtoshi R."/>
            <person name="Moran D.A.P."/>
            <person name="Shinohara A."/>
            <person name="Yoshida Y."/>
            <person name="Fujiwara M."/>
            <person name="Mori M."/>
            <person name="Tomita M."/>
            <person name="Arakawa K."/>
        </authorList>
    </citation>
    <scope>NUCLEOTIDE SEQUENCE [LARGE SCALE GENOMIC DNA]</scope>
</reference>
<evidence type="ECO:0000256" key="2">
    <source>
        <dbReference type="ARBA" id="ARBA00023002"/>
    </source>
</evidence>
<feature type="domain" description="FAD-dependent oxidoreductase 2 FAD-binding" evidence="3">
    <location>
        <begin position="52"/>
        <end position="299"/>
    </location>
</feature>
<dbReference type="Proteomes" id="UP000499080">
    <property type="component" value="Unassembled WGS sequence"/>
</dbReference>
<dbReference type="UniPathway" id="UPA00223">
    <property type="reaction ID" value="UER01006"/>
</dbReference>
<dbReference type="EMBL" id="BGPR01009189">
    <property type="protein sequence ID" value="GBN38481.1"/>
    <property type="molecule type" value="Genomic_DNA"/>
</dbReference>
<dbReference type="InterPro" id="IPR003952">
    <property type="entry name" value="FRD_SDH_FAD_BS"/>
</dbReference>
<sequence>MFRNLRSSRLLNLIRQKQYDRRFHFTIKGRQTAGASTSQISHDYPVVDHTYDAVVVGAGGAGLRAAFGLVQEGFKTACISKLFPTRSHTVAAQGGINAALGNMEPDDWKWHMYDTVKGSDWLGDQDAIHYMTREAPQAVIELENYGMPFSRTQDGKIYQRAFGGQSYNFGKGGQAHRCCCVADRTGHSLLHTLYGQSLRYDCNFFIEYFALDLLMENGVCKGVIALCLEDGSLHRFRAKNTVLATGGYGRAYFSCTSAHTSTGDGMALVARAGLPNEDMEFVQFHPTGIYGAGCLITEDSQYDEMAEKCSLCEDYVVTDKCGVGEKGIDGLIKASIARKDGKHELFRGQKKIVLHASCRKKYTRPQSITRILKIAVLDGQPLTSSSTPCLRSSQLEFDFKSKCLCAVMVSVLMVHL</sequence>
<dbReference type="AlphaFoldDB" id="A0A4Y2NGQ5"/>
<protein>
    <submittedName>
        <fullName evidence="4">Succinate dehydrogenase [ubiquinone] flavoprotein subunit, mitochondrial</fullName>
    </submittedName>
</protein>
<dbReference type="Pfam" id="PF00890">
    <property type="entry name" value="FAD_binding_2"/>
    <property type="match status" value="1"/>
</dbReference>
<organism evidence="4 5">
    <name type="scientific">Araneus ventricosus</name>
    <name type="common">Orbweaver spider</name>
    <name type="synonym">Epeira ventricosa</name>
    <dbReference type="NCBI Taxonomy" id="182803"/>
    <lineage>
        <taxon>Eukaryota</taxon>
        <taxon>Metazoa</taxon>
        <taxon>Ecdysozoa</taxon>
        <taxon>Arthropoda</taxon>
        <taxon>Chelicerata</taxon>
        <taxon>Arachnida</taxon>
        <taxon>Araneae</taxon>
        <taxon>Araneomorphae</taxon>
        <taxon>Entelegynae</taxon>
        <taxon>Araneoidea</taxon>
        <taxon>Araneidae</taxon>
        <taxon>Araneus</taxon>
    </lineage>
</organism>
<name>A0A4Y2NGQ5_ARAVE</name>
<dbReference type="GO" id="GO:0006099">
    <property type="term" value="P:tricarboxylic acid cycle"/>
    <property type="evidence" value="ECO:0007669"/>
    <property type="project" value="UniProtKB-UniPathway"/>
</dbReference>
<dbReference type="PROSITE" id="PS00504">
    <property type="entry name" value="FRD_SDH_FAD_BINDING"/>
    <property type="match status" value="1"/>
</dbReference>
<comment type="caution">
    <text evidence="4">The sequence shown here is derived from an EMBL/GenBank/DDBJ whole genome shotgun (WGS) entry which is preliminary data.</text>
</comment>
<dbReference type="GO" id="GO:0008177">
    <property type="term" value="F:succinate dehydrogenase (quinone) activity"/>
    <property type="evidence" value="ECO:0007669"/>
    <property type="project" value="TreeGrafter"/>
</dbReference>
<dbReference type="Gene3D" id="3.50.50.60">
    <property type="entry name" value="FAD/NAD(P)-binding domain"/>
    <property type="match status" value="1"/>
</dbReference>
<dbReference type="GO" id="GO:0009055">
    <property type="term" value="F:electron transfer activity"/>
    <property type="evidence" value="ECO:0007669"/>
    <property type="project" value="TreeGrafter"/>
</dbReference>
<dbReference type="OrthoDB" id="6410760at2759"/>
<dbReference type="GO" id="GO:0005739">
    <property type="term" value="C:mitochondrion"/>
    <property type="evidence" value="ECO:0007669"/>
    <property type="project" value="GOC"/>
</dbReference>
<gene>
    <name evidence="4" type="primary">SdhA_0</name>
    <name evidence="4" type="ORF">AVEN_161560_1</name>
</gene>
<keyword evidence="4" id="KW-0830">Ubiquinone</keyword>
<evidence type="ECO:0000259" key="3">
    <source>
        <dbReference type="Pfam" id="PF00890"/>
    </source>
</evidence>
<dbReference type="PANTHER" id="PTHR11632">
    <property type="entry name" value="SUCCINATE DEHYDROGENASE 2 FLAVOPROTEIN SUBUNIT"/>
    <property type="match status" value="1"/>
</dbReference>
<evidence type="ECO:0000256" key="1">
    <source>
        <dbReference type="ARBA" id="ARBA00022630"/>
    </source>
</evidence>
<evidence type="ECO:0000313" key="4">
    <source>
        <dbReference type="EMBL" id="GBN38481.1"/>
    </source>
</evidence>
<dbReference type="FunFam" id="3.50.50.60:FF:000482">
    <property type="entry name" value="Succinate dehydrogenase complex, subunit A, flavoprotein (Fp)"/>
    <property type="match status" value="1"/>
</dbReference>
<keyword evidence="5" id="KW-1185">Reference proteome</keyword>
<dbReference type="InterPro" id="IPR036188">
    <property type="entry name" value="FAD/NAD-bd_sf"/>
</dbReference>
<proteinExistence type="predicted"/>
<keyword evidence="1" id="KW-0285">Flavoprotein</keyword>
<dbReference type="SUPFAM" id="SSF51905">
    <property type="entry name" value="FAD/NAD(P)-binding domain"/>
    <property type="match status" value="1"/>
</dbReference>
<accession>A0A4Y2NGQ5</accession>
<dbReference type="PANTHER" id="PTHR11632:SF51">
    <property type="entry name" value="SUCCINATE DEHYDROGENASE [UBIQUINONE] FLAVOPROTEIN SUBUNIT, MITOCHONDRIAL"/>
    <property type="match status" value="1"/>
</dbReference>
<keyword evidence="2" id="KW-0560">Oxidoreductase</keyword>